<accession>A0A8X6XH00</accession>
<dbReference type="OrthoDB" id="8040188at2759"/>
<comment type="caution">
    <text evidence="1">The sequence shown here is derived from an EMBL/GenBank/DDBJ whole genome shotgun (WGS) entry which is preliminary data.</text>
</comment>
<protein>
    <submittedName>
        <fullName evidence="1">Helitron_like_N domain-containing protein</fullName>
    </submittedName>
</protein>
<gene>
    <name evidence="1" type="primary">EVAR_59862_1</name>
    <name evidence="1" type="ORF">TNIN_265241</name>
</gene>
<organism evidence="1 2">
    <name type="scientific">Trichonephila inaurata madagascariensis</name>
    <dbReference type="NCBI Taxonomy" id="2747483"/>
    <lineage>
        <taxon>Eukaryota</taxon>
        <taxon>Metazoa</taxon>
        <taxon>Ecdysozoa</taxon>
        <taxon>Arthropoda</taxon>
        <taxon>Chelicerata</taxon>
        <taxon>Arachnida</taxon>
        <taxon>Araneae</taxon>
        <taxon>Araneomorphae</taxon>
        <taxon>Entelegynae</taxon>
        <taxon>Araneoidea</taxon>
        <taxon>Nephilidae</taxon>
        <taxon>Trichonephila</taxon>
        <taxon>Trichonephila inaurata</taxon>
    </lineage>
</organism>
<evidence type="ECO:0000313" key="1">
    <source>
        <dbReference type="EMBL" id="GFY53450.1"/>
    </source>
</evidence>
<keyword evidence="2" id="KW-1185">Reference proteome</keyword>
<dbReference type="Proteomes" id="UP000886998">
    <property type="component" value="Unassembled WGS sequence"/>
</dbReference>
<dbReference type="PANTHER" id="PTHR45786:SF74">
    <property type="entry name" value="ATP-DEPENDENT DNA HELICASE"/>
    <property type="match status" value="1"/>
</dbReference>
<dbReference type="EMBL" id="BMAV01009277">
    <property type="protein sequence ID" value="GFY53450.1"/>
    <property type="molecule type" value="Genomic_DNA"/>
</dbReference>
<proteinExistence type="predicted"/>
<dbReference type="PANTHER" id="PTHR45786">
    <property type="entry name" value="DNA BINDING PROTEIN-LIKE"/>
    <property type="match status" value="1"/>
</dbReference>
<sequence>MTSFKFNVVLNNGWTPTFKVQGQVYHHAGPLHPANAEDSKYLQIYFLGEDEKVQRRLYLLDSPNDINIALKLQRMLHKHNSYVRSFKMATEIMDDNSQVDYKIKISGKAPLKEHNGRFNAPSLSEVAIMFAGELGDRRDIVLHSRSCSQMPLQRIQDTHRSTHFSTLCYLLEEKMVMI</sequence>
<reference evidence="1" key="1">
    <citation type="submission" date="2020-08" db="EMBL/GenBank/DDBJ databases">
        <title>Multicomponent nature underlies the extraordinary mechanical properties of spider dragline silk.</title>
        <authorList>
            <person name="Kono N."/>
            <person name="Nakamura H."/>
            <person name="Mori M."/>
            <person name="Yoshida Y."/>
            <person name="Ohtoshi R."/>
            <person name="Malay A.D."/>
            <person name="Moran D.A.P."/>
            <person name="Tomita M."/>
            <person name="Numata K."/>
            <person name="Arakawa K."/>
        </authorList>
    </citation>
    <scope>NUCLEOTIDE SEQUENCE</scope>
</reference>
<evidence type="ECO:0000313" key="2">
    <source>
        <dbReference type="Proteomes" id="UP000886998"/>
    </source>
</evidence>
<dbReference type="AlphaFoldDB" id="A0A8X6XH00"/>
<name>A0A8X6XH00_9ARAC</name>